<keyword evidence="3" id="KW-1185">Reference proteome</keyword>
<accession>A0A1T3NPY0</accession>
<dbReference type="AlphaFoldDB" id="A0A1T3NPY0"/>
<reference evidence="2 3" key="1">
    <citation type="submission" date="2017-03" db="EMBL/GenBank/DDBJ databases">
        <title>Draft genome sequence of Streptomyces scabrisporus NF3, endophyte isolated from Amphipterygium adstringens.</title>
        <authorList>
            <person name="Vazquez M."/>
            <person name="Ceapa C.D."/>
            <person name="Rodriguez Luna D."/>
            <person name="Sanchez Esquivel S."/>
        </authorList>
    </citation>
    <scope>NUCLEOTIDE SEQUENCE [LARGE SCALE GENOMIC DNA]</scope>
    <source>
        <strain evidence="2 3">NF3</strain>
    </source>
</reference>
<name>A0A1T3NPY0_9ACTN</name>
<protein>
    <submittedName>
        <fullName evidence="2">Uncharacterized protein</fullName>
    </submittedName>
</protein>
<feature type="region of interest" description="Disordered" evidence="1">
    <location>
        <begin position="61"/>
        <end position="86"/>
    </location>
</feature>
<gene>
    <name evidence="2" type="ORF">B4N89_32000</name>
</gene>
<organism evidence="2 3">
    <name type="scientific">Embleya scabrispora</name>
    <dbReference type="NCBI Taxonomy" id="159449"/>
    <lineage>
        <taxon>Bacteria</taxon>
        <taxon>Bacillati</taxon>
        <taxon>Actinomycetota</taxon>
        <taxon>Actinomycetes</taxon>
        <taxon>Kitasatosporales</taxon>
        <taxon>Streptomycetaceae</taxon>
        <taxon>Embleya</taxon>
    </lineage>
</organism>
<evidence type="ECO:0000313" key="3">
    <source>
        <dbReference type="Proteomes" id="UP000190037"/>
    </source>
</evidence>
<evidence type="ECO:0000256" key="1">
    <source>
        <dbReference type="SAM" id="MobiDB-lite"/>
    </source>
</evidence>
<sequence length="86" mass="9251">MCGRRVAVTETHAVWRHDDPGHVRAGDAPISCRGSWTPAAERAHDPLDGHEQLALLGAETEMEAERNREEADGEPAAVSAGHFAGR</sequence>
<evidence type="ECO:0000313" key="2">
    <source>
        <dbReference type="EMBL" id="OPC78775.1"/>
    </source>
</evidence>
<proteinExistence type="predicted"/>
<dbReference type="EMBL" id="MWQN01000002">
    <property type="protein sequence ID" value="OPC78775.1"/>
    <property type="molecule type" value="Genomic_DNA"/>
</dbReference>
<comment type="caution">
    <text evidence="2">The sequence shown here is derived from an EMBL/GenBank/DDBJ whole genome shotgun (WGS) entry which is preliminary data.</text>
</comment>
<dbReference type="Proteomes" id="UP000190037">
    <property type="component" value="Unassembled WGS sequence"/>
</dbReference>